<accession>K3ZNQ1</accession>
<organism evidence="1 2">
    <name type="scientific">Setaria italica</name>
    <name type="common">Foxtail millet</name>
    <name type="synonym">Panicum italicum</name>
    <dbReference type="NCBI Taxonomy" id="4555"/>
    <lineage>
        <taxon>Eukaryota</taxon>
        <taxon>Viridiplantae</taxon>
        <taxon>Streptophyta</taxon>
        <taxon>Embryophyta</taxon>
        <taxon>Tracheophyta</taxon>
        <taxon>Spermatophyta</taxon>
        <taxon>Magnoliopsida</taxon>
        <taxon>Liliopsida</taxon>
        <taxon>Poales</taxon>
        <taxon>Poaceae</taxon>
        <taxon>PACMAD clade</taxon>
        <taxon>Panicoideae</taxon>
        <taxon>Panicodae</taxon>
        <taxon>Paniceae</taxon>
        <taxon>Cenchrinae</taxon>
        <taxon>Setaria</taxon>
    </lineage>
</organism>
<reference evidence="2" key="1">
    <citation type="journal article" date="2012" name="Nat. Biotechnol.">
        <title>Reference genome sequence of the model plant Setaria.</title>
        <authorList>
            <person name="Bennetzen J.L."/>
            <person name="Schmutz J."/>
            <person name="Wang H."/>
            <person name="Percifield R."/>
            <person name="Hawkins J."/>
            <person name="Pontaroli A.C."/>
            <person name="Estep M."/>
            <person name="Feng L."/>
            <person name="Vaughn J.N."/>
            <person name="Grimwood J."/>
            <person name="Jenkins J."/>
            <person name="Barry K."/>
            <person name="Lindquist E."/>
            <person name="Hellsten U."/>
            <person name="Deshpande S."/>
            <person name="Wang X."/>
            <person name="Wu X."/>
            <person name="Mitros T."/>
            <person name="Triplett J."/>
            <person name="Yang X."/>
            <person name="Ye C.Y."/>
            <person name="Mauro-Herrera M."/>
            <person name="Wang L."/>
            <person name="Li P."/>
            <person name="Sharma M."/>
            <person name="Sharma R."/>
            <person name="Ronald P.C."/>
            <person name="Panaud O."/>
            <person name="Kellogg E.A."/>
            <person name="Brutnell T.P."/>
            <person name="Doust A.N."/>
            <person name="Tuskan G.A."/>
            <person name="Rokhsar D."/>
            <person name="Devos K.M."/>
        </authorList>
    </citation>
    <scope>NUCLEOTIDE SEQUENCE [LARGE SCALE GENOMIC DNA]</scope>
    <source>
        <strain evidence="2">cv. Yugu1</strain>
    </source>
</reference>
<dbReference type="InParanoid" id="K3ZNQ1"/>
<keyword evidence="2" id="KW-1185">Reference proteome</keyword>
<evidence type="ECO:0000313" key="2">
    <source>
        <dbReference type="Proteomes" id="UP000004995"/>
    </source>
</evidence>
<dbReference type="HOGENOM" id="CLU_2053757_0_0_1"/>
<sequence length="120" mass="14125">MKATQNPHDLGAGGYAAKIAKWRRKEEEQRRAGLPDMLEGLDKCSRNWIVIDFEDLHKLYRQQHLNVNLISVWCLMQWREEELTNSKFKAAYLDPTRISEPEYKLKMTEMIKAQMEAAQT</sequence>
<dbReference type="AlphaFoldDB" id="K3ZNQ1"/>
<protein>
    <submittedName>
        <fullName evidence="1">Uncharacterized protein</fullName>
    </submittedName>
</protein>
<dbReference type="EnsemblPlants" id="KQK94413">
    <property type="protein sequence ID" value="KQK94413"/>
    <property type="gene ID" value="SETIT_028231mg"/>
</dbReference>
<reference evidence="1" key="2">
    <citation type="submission" date="2018-08" db="UniProtKB">
        <authorList>
            <consortium name="EnsemblPlants"/>
        </authorList>
    </citation>
    <scope>IDENTIFICATION</scope>
    <source>
        <strain evidence="1">Yugu1</strain>
    </source>
</reference>
<evidence type="ECO:0000313" key="1">
    <source>
        <dbReference type="EnsemblPlants" id="KQK94413"/>
    </source>
</evidence>
<proteinExistence type="predicted"/>
<dbReference type="Proteomes" id="UP000004995">
    <property type="component" value="Unassembled WGS sequence"/>
</dbReference>
<dbReference type="Gramene" id="KQK94413">
    <property type="protein sequence ID" value="KQK94413"/>
    <property type="gene ID" value="SETIT_028231mg"/>
</dbReference>
<dbReference type="EMBL" id="AGNK02004861">
    <property type="status" value="NOT_ANNOTATED_CDS"/>
    <property type="molecule type" value="Genomic_DNA"/>
</dbReference>
<name>K3ZNQ1_SETIT</name>